<gene>
    <name evidence="1" type="ORF">ACFFVF_14060</name>
</gene>
<keyword evidence="2" id="KW-1185">Reference proteome</keyword>
<evidence type="ECO:0000313" key="2">
    <source>
        <dbReference type="Proteomes" id="UP001589607"/>
    </source>
</evidence>
<dbReference type="Gene3D" id="2.60.120.430">
    <property type="entry name" value="Galactose-binding lectin"/>
    <property type="match status" value="2"/>
</dbReference>
<dbReference type="InterPro" id="IPR035986">
    <property type="entry name" value="PKD_dom_sf"/>
</dbReference>
<protein>
    <recommendedName>
        <fullName evidence="3">PKD domain-containing protein</fullName>
    </recommendedName>
</protein>
<comment type="caution">
    <text evidence="1">The sequence shown here is derived from an EMBL/GenBank/DDBJ whole genome shotgun (WGS) entry which is preliminary data.</text>
</comment>
<dbReference type="SUPFAM" id="SSF49785">
    <property type="entry name" value="Galactose-binding domain-like"/>
    <property type="match status" value="1"/>
</dbReference>
<dbReference type="InterPro" id="IPR008979">
    <property type="entry name" value="Galactose-bd-like_sf"/>
</dbReference>
<name>A0ABV5GQK9_9FLAO</name>
<dbReference type="Proteomes" id="UP001589607">
    <property type="component" value="Unassembled WGS sequence"/>
</dbReference>
<organism evidence="1 2">
    <name type="scientific">Flavobacterium jumunjinense</name>
    <dbReference type="NCBI Taxonomy" id="998845"/>
    <lineage>
        <taxon>Bacteria</taxon>
        <taxon>Pseudomonadati</taxon>
        <taxon>Bacteroidota</taxon>
        <taxon>Flavobacteriia</taxon>
        <taxon>Flavobacteriales</taxon>
        <taxon>Flavobacteriaceae</taxon>
        <taxon>Flavobacterium</taxon>
    </lineage>
</organism>
<dbReference type="EMBL" id="JBHMEY010000060">
    <property type="protein sequence ID" value="MFB9097642.1"/>
    <property type="molecule type" value="Genomic_DNA"/>
</dbReference>
<evidence type="ECO:0008006" key="3">
    <source>
        <dbReference type="Google" id="ProtNLM"/>
    </source>
</evidence>
<proteinExistence type="predicted"/>
<dbReference type="RefSeq" id="WP_236455286.1">
    <property type="nucleotide sequence ID" value="NZ_CBCSGE010000004.1"/>
</dbReference>
<accession>A0ABV5GQK9</accession>
<reference evidence="1 2" key="1">
    <citation type="submission" date="2024-09" db="EMBL/GenBank/DDBJ databases">
        <authorList>
            <person name="Sun Q."/>
            <person name="Mori K."/>
        </authorList>
    </citation>
    <scope>NUCLEOTIDE SEQUENCE [LARGE SCALE GENOMIC DNA]</scope>
    <source>
        <strain evidence="1 2">CECT 7955</strain>
    </source>
</reference>
<dbReference type="PROSITE" id="PS51257">
    <property type="entry name" value="PROKAR_LIPOPROTEIN"/>
    <property type="match status" value="1"/>
</dbReference>
<evidence type="ECO:0000313" key="1">
    <source>
        <dbReference type="EMBL" id="MFB9097642.1"/>
    </source>
</evidence>
<sequence length="532" mass="57971">MNSIKRIITVLVVILFFGCSTENDNLNLESVDKPTNIDALMTIEQDNSGKVTILPSGEGVTQYEIYFGDGTLNPVAIQPGGKVEHIYAEGVYQVKIIGITIDGQRTEVIKELTVSFLPPTNLNVIITPQASLMVDVSATADLETYFQVYFGEDPNQIPVDFMESETVTHTYALAGTYQIRVVALSGGVATTEYTENIIITNLTEAPTPTFPSGNVISMFCDAYTDVNVDTWQTSWSQATLDNISINGNATKRYSALNFVGIETTSSPIDATAMTYFHTDVWSSNFTEFKIKLVDFGANGVFGGGDDVEHEITVTAPAQEQWVSLDIPLSDFTNLTTRGHIAQLIYVAAPSGATTVYLDNVFFYNQTPTPLVAAPTPTFPSGNVVSMFSDAYTDVNVDTWQTSWSQGTLEDVLVSGNATKKYSALNFVGIEATSNTIDATAMTYFHTDIWSANFTEFKVKLVDFGANGTFGGGDDVEHEIIVTAPAQEQWVSLDIPLSDFTNLTTKEHIAQLIYVAAPSGATTVYVDNVYFHN</sequence>
<dbReference type="SUPFAM" id="SSF49299">
    <property type="entry name" value="PKD domain"/>
    <property type="match status" value="1"/>
</dbReference>